<dbReference type="InterPro" id="IPR020568">
    <property type="entry name" value="Ribosomal_Su5_D2-typ_SF"/>
</dbReference>
<dbReference type="SMART" id="SM00382">
    <property type="entry name" value="AAA"/>
    <property type="match status" value="1"/>
</dbReference>
<dbReference type="AlphaFoldDB" id="A0A2H0VF09"/>
<dbReference type="EMBL" id="PFAJ01000057">
    <property type="protein sequence ID" value="PIR96870.1"/>
    <property type="molecule type" value="Genomic_DNA"/>
</dbReference>
<organism evidence="5 6">
    <name type="scientific">Candidatus Doudnabacteria bacterium CG10_big_fil_rev_8_21_14_0_10_41_10</name>
    <dbReference type="NCBI Taxonomy" id="1974551"/>
    <lineage>
        <taxon>Bacteria</taxon>
        <taxon>Candidatus Doudnaibacteriota</taxon>
    </lineage>
</organism>
<dbReference type="Proteomes" id="UP000230557">
    <property type="component" value="Unassembled WGS sequence"/>
</dbReference>
<dbReference type="InterPro" id="IPR003593">
    <property type="entry name" value="AAA+_ATPase"/>
</dbReference>
<evidence type="ECO:0000259" key="4">
    <source>
        <dbReference type="PROSITE" id="PS50051"/>
    </source>
</evidence>
<dbReference type="PANTHER" id="PTHR32039:SF7">
    <property type="entry name" value="COMPETENCE PROTEIN COMM"/>
    <property type="match status" value="1"/>
</dbReference>
<dbReference type="NCBIfam" id="TIGR00368">
    <property type="entry name" value="YifB family Mg chelatase-like AAA ATPase"/>
    <property type="match status" value="1"/>
</dbReference>
<dbReference type="InterPro" id="IPR025158">
    <property type="entry name" value="Mg_chelat-rel_C"/>
</dbReference>
<dbReference type="InterPro" id="IPR027417">
    <property type="entry name" value="P-loop_NTPase"/>
</dbReference>
<comment type="caution">
    <text evidence="5">The sequence shown here is derived from an EMBL/GenBank/DDBJ whole genome shotgun (WGS) entry which is preliminary data.</text>
</comment>
<dbReference type="GO" id="GO:0005524">
    <property type="term" value="F:ATP binding"/>
    <property type="evidence" value="ECO:0007669"/>
    <property type="project" value="UniProtKB-KW"/>
</dbReference>
<dbReference type="GO" id="GO:0003677">
    <property type="term" value="F:DNA binding"/>
    <property type="evidence" value="ECO:0007669"/>
    <property type="project" value="InterPro"/>
</dbReference>
<dbReference type="Pfam" id="PF13335">
    <property type="entry name" value="Mg_chelatase_C"/>
    <property type="match status" value="1"/>
</dbReference>
<comment type="similarity">
    <text evidence="1">Belongs to the Mg-chelatase subunits D/I family. ComM subfamily.</text>
</comment>
<dbReference type="PANTHER" id="PTHR32039">
    <property type="entry name" value="MAGNESIUM-CHELATASE SUBUNIT CHLI"/>
    <property type="match status" value="1"/>
</dbReference>
<dbReference type="SUPFAM" id="SSF52540">
    <property type="entry name" value="P-loop containing nucleoside triphosphate hydrolases"/>
    <property type="match status" value="1"/>
</dbReference>
<proteinExistence type="inferred from homology"/>
<keyword evidence="2" id="KW-0547">Nucleotide-binding</keyword>
<evidence type="ECO:0000256" key="2">
    <source>
        <dbReference type="ARBA" id="ARBA00022741"/>
    </source>
</evidence>
<evidence type="ECO:0000313" key="5">
    <source>
        <dbReference type="EMBL" id="PIR96870.1"/>
    </source>
</evidence>
<dbReference type="Gene3D" id="3.40.50.300">
    <property type="entry name" value="P-loop containing nucleotide triphosphate hydrolases"/>
    <property type="match status" value="1"/>
</dbReference>
<dbReference type="SUPFAM" id="SSF54211">
    <property type="entry name" value="Ribosomal protein S5 domain 2-like"/>
    <property type="match status" value="1"/>
</dbReference>
<reference evidence="6" key="1">
    <citation type="submission" date="2017-09" db="EMBL/GenBank/DDBJ databases">
        <title>Depth-based differentiation of microbial function through sediment-hosted aquifers and enrichment of novel symbionts in the deep terrestrial subsurface.</title>
        <authorList>
            <person name="Probst A.J."/>
            <person name="Ladd B."/>
            <person name="Jarett J.K."/>
            <person name="Geller-Mcgrath D.E."/>
            <person name="Sieber C.M.K."/>
            <person name="Emerson J.B."/>
            <person name="Anantharaman K."/>
            <person name="Thomas B.C."/>
            <person name="Malmstrom R."/>
            <person name="Stieglmeier M."/>
            <person name="Klingl A."/>
            <person name="Woyke T."/>
            <person name="Ryan C.M."/>
            <person name="Banfield J.F."/>
        </authorList>
    </citation>
    <scope>NUCLEOTIDE SEQUENCE [LARGE SCALE GENOMIC DNA]</scope>
</reference>
<evidence type="ECO:0000256" key="3">
    <source>
        <dbReference type="ARBA" id="ARBA00022840"/>
    </source>
</evidence>
<accession>A0A2H0VF09</accession>
<dbReference type="InterPro" id="IPR001208">
    <property type="entry name" value="MCM_dom"/>
</dbReference>
<keyword evidence="3" id="KW-0067">ATP-binding</keyword>
<sequence length="507" mass="55262">MLTKIYSAAVVGIEAEIIEVEVDILSGLPNVIVVGLPDTAVKEAKERVRSAITNSDAVFPMTRVAINLAPADLPKVGSVFDLPIAISILVNSGQLMFEASDKVFLGELALDGKVRAVSGVLPIALSAKKKGFREIFVPRENLSEATLVKGLKVIGVGSLKELISHLQNIKPITPHPEKDIASLMTISSATVDMKDIKGQEHTKRALEIAASGGHNLAMTGPPGSGKTLLAKAFAGILPRLNEEEVLETTKIYSVSGLLSIKKPLVTSRPFRSPHHTASAVSLVGGGSTPKPGEISMAHRGVLFLDELPEFNKSVLESLRQPLEDGVVTISRAQGTLTFPARFTLVAAQNPCPCGYYNDPEKNCICSPGQILKYNKKVSGPLLDRIDLHTEVPRISYEKISSTEESESSEKIRARVERSRVRQRQRFSQNNTDLQTNSEMGTNELKKFCVIDKPGQELLKTALTSMHMSARSYYRVLKVARTIADLSDSEDILQKHVSEALQYRPREE</sequence>
<dbReference type="InterPro" id="IPR000523">
    <property type="entry name" value="Mg_chelatse_chII-like_cat_dom"/>
</dbReference>
<dbReference type="Gene3D" id="3.30.230.10">
    <property type="match status" value="1"/>
</dbReference>
<dbReference type="Pfam" id="PF13541">
    <property type="entry name" value="ChlI"/>
    <property type="match status" value="1"/>
</dbReference>
<evidence type="ECO:0000256" key="1">
    <source>
        <dbReference type="ARBA" id="ARBA00006354"/>
    </source>
</evidence>
<protein>
    <submittedName>
        <fullName evidence="5">Magnesium chelatase</fullName>
    </submittedName>
</protein>
<gene>
    <name evidence="5" type="ORF">COT91_04380</name>
</gene>
<evidence type="ECO:0000313" key="6">
    <source>
        <dbReference type="Proteomes" id="UP000230557"/>
    </source>
</evidence>
<name>A0A2H0VF09_9BACT</name>
<dbReference type="InterPro" id="IPR014721">
    <property type="entry name" value="Ribsml_uS5_D2-typ_fold_subgr"/>
</dbReference>
<feature type="domain" description="MCM C-terminal AAA(+) ATPase" evidence="4">
    <location>
        <begin position="292"/>
        <end position="387"/>
    </location>
</feature>
<dbReference type="InterPro" id="IPR004482">
    <property type="entry name" value="Mg_chelat-rel"/>
</dbReference>
<dbReference type="PRINTS" id="PR01657">
    <property type="entry name" value="MCMFAMILY"/>
</dbReference>
<dbReference type="PROSITE" id="PS50051">
    <property type="entry name" value="MCM_2"/>
    <property type="match status" value="1"/>
</dbReference>
<dbReference type="InterPro" id="IPR045006">
    <property type="entry name" value="CHLI-like"/>
</dbReference>
<dbReference type="Pfam" id="PF01078">
    <property type="entry name" value="Mg_chelatase"/>
    <property type="match status" value="1"/>
</dbReference>